<dbReference type="PANTHER" id="PTHR45623">
    <property type="entry name" value="CHROMODOMAIN-HELICASE-DNA-BINDING PROTEIN 3-RELATED-RELATED"/>
    <property type="match status" value="1"/>
</dbReference>
<dbReference type="PROSITE" id="PS00690">
    <property type="entry name" value="DEAH_ATP_HELICASE"/>
    <property type="match status" value="1"/>
</dbReference>
<dbReference type="FunFam" id="1.10.10.60:FF:000037">
    <property type="entry name" value="chromodomain-helicase-DNA-binding protein 3 isoform X1"/>
    <property type="match status" value="1"/>
</dbReference>
<dbReference type="InterPro" id="IPR014001">
    <property type="entry name" value="Helicase_ATP-bd"/>
</dbReference>
<keyword evidence="7 17" id="KW-0863">Zinc-finger</keyword>
<keyword evidence="8" id="KW-0378">Hydrolase</keyword>
<evidence type="ECO:0000256" key="8">
    <source>
        <dbReference type="ARBA" id="ARBA00022801"/>
    </source>
</evidence>
<comment type="catalytic activity">
    <reaction evidence="16">
        <text>ATP + H2O = ADP + phosphate + H(+)</text>
        <dbReference type="Rhea" id="RHEA:13065"/>
        <dbReference type="ChEBI" id="CHEBI:15377"/>
        <dbReference type="ChEBI" id="CHEBI:15378"/>
        <dbReference type="ChEBI" id="CHEBI:30616"/>
        <dbReference type="ChEBI" id="CHEBI:43474"/>
        <dbReference type="ChEBI" id="CHEBI:456216"/>
    </reaction>
</comment>
<dbReference type="Pfam" id="PF00176">
    <property type="entry name" value="SNF2-rel_dom"/>
    <property type="match status" value="1"/>
</dbReference>
<reference evidence="23" key="2">
    <citation type="submission" date="2025-09" db="UniProtKB">
        <authorList>
            <consortium name="Ensembl"/>
        </authorList>
    </citation>
    <scope>IDENTIFICATION</scope>
</reference>
<feature type="domain" description="Helicase C-terminal" evidence="22">
    <location>
        <begin position="1066"/>
        <end position="1231"/>
    </location>
</feature>
<dbReference type="GeneTree" id="ENSGT00940000158001"/>
<keyword evidence="12" id="KW-0805">Transcription regulation</keyword>
<feature type="region of interest" description="Disordered" evidence="18">
    <location>
        <begin position="1524"/>
        <end position="1555"/>
    </location>
</feature>
<dbReference type="InterPro" id="IPR019786">
    <property type="entry name" value="Zinc_finger_PHD-type_CS"/>
</dbReference>
<protein>
    <submittedName>
        <fullName evidence="23">Chromodomain helicase DNA binding protein 3</fullName>
    </submittedName>
</protein>
<dbReference type="SUPFAM" id="SSF57903">
    <property type="entry name" value="FYVE/PHD zinc finger"/>
    <property type="match status" value="2"/>
</dbReference>
<dbReference type="FunFam" id="3.30.40.10:FF:000011">
    <property type="entry name" value="chromodomain-helicase-DNA-binding protein 4 isoform X1"/>
    <property type="match status" value="1"/>
</dbReference>
<dbReference type="InterPro" id="IPR002464">
    <property type="entry name" value="DNA/RNA_helicase_DEAH_CS"/>
</dbReference>
<dbReference type="PROSITE" id="PS50013">
    <property type="entry name" value="CHROMO_2"/>
    <property type="match status" value="1"/>
</dbReference>
<keyword evidence="3" id="KW-0597">Phosphoprotein</keyword>
<dbReference type="GO" id="GO:0140658">
    <property type="term" value="F:ATP-dependent chromatin remodeler activity"/>
    <property type="evidence" value="ECO:0007669"/>
    <property type="project" value="TreeGrafter"/>
</dbReference>
<dbReference type="Ensembl" id="ENSCLMT00005041222.1">
    <property type="protein sequence ID" value="ENSCLMP00005039738.1"/>
    <property type="gene ID" value="ENSCLMG00005007477.1"/>
</dbReference>
<dbReference type="SMART" id="SM00249">
    <property type="entry name" value="PHD"/>
    <property type="match status" value="2"/>
</dbReference>
<proteinExistence type="inferred from homology"/>
<dbReference type="GO" id="GO:0016887">
    <property type="term" value="F:ATP hydrolysis activity"/>
    <property type="evidence" value="ECO:0007669"/>
    <property type="project" value="TreeGrafter"/>
</dbReference>
<dbReference type="Gene3D" id="1.10.10.60">
    <property type="entry name" value="Homeodomain-like"/>
    <property type="match status" value="1"/>
</dbReference>
<dbReference type="FunFam" id="2.40.50.40:FF:000003">
    <property type="entry name" value="chromodomain-helicase-DNA-binding protein 3 isoform X1"/>
    <property type="match status" value="1"/>
</dbReference>
<feature type="compositionally biased region" description="Acidic residues" evidence="18">
    <location>
        <begin position="1366"/>
        <end position="1375"/>
    </location>
</feature>
<dbReference type="FunFam" id="3.30.40.10:FF:000001">
    <property type="entry name" value="chromodomain-helicase-DNA-binding protein 3 isoform X1"/>
    <property type="match status" value="1"/>
</dbReference>
<evidence type="ECO:0000256" key="4">
    <source>
        <dbReference type="ARBA" id="ARBA00022723"/>
    </source>
</evidence>
<feature type="compositionally biased region" description="Acidic residues" evidence="18">
    <location>
        <begin position="310"/>
        <end position="321"/>
    </location>
</feature>
<accession>A0A8C3AC48</accession>
<dbReference type="PANTHER" id="PTHR45623:SF9">
    <property type="entry name" value="CHROMODOMAIN-HELICASE-DNA-BINDING PROTEIN 3"/>
    <property type="match status" value="1"/>
</dbReference>
<dbReference type="InterPro" id="IPR038718">
    <property type="entry name" value="SNF2-like_sf"/>
</dbReference>
<dbReference type="InterPro" id="IPR001965">
    <property type="entry name" value="Znf_PHD"/>
</dbReference>
<dbReference type="InterPro" id="IPR023780">
    <property type="entry name" value="Chromo_domain"/>
</dbReference>
<dbReference type="Pfam" id="PF00628">
    <property type="entry name" value="PHD"/>
    <property type="match status" value="2"/>
</dbReference>
<evidence type="ECO:0000256" key="1">
    <source>
        <dbReference type="ARBA" id="ARBA00004123"/>
    </source>
</evidence>
<keyword evidence="9" id="KW-0862">Zinc</keyword>
<evidence type="ECO:0000256" key="15">
    <source>
        <dbReference type="ARBA" id="ARBA00023242"/>
    </source>
</evidence>
<evidence type="ECO:0000256" key="11">
    <source>
        <dbReference type="ARBA" id="ARBA00022853"/>
    </source>
</evidence>
<dbReference type="GO" id="GO:0008270">
    <property type="term" value="F:zinc ion binding"/>
    <property type="evidence" value="ECO:0007669"/>
    <property type="project" value="UniProtKB-KW"/>
</dbReference>
<dbReference type="PROSITE" id="PS50016">
    <property type="entry name" value="ZF_PHD_2"/>
    <property type="match status" value="2"/>
</dbReference>
<dbReference type="PROSITE" id="PS51192">
    <property type="entry name" value="HELICASE_ATP_BIND_1"/>
    <property type="match status" value="1"/>
</dbReference>
<evidence type="ECO:0000256" key="10">
    <source>
        <dbReference type="ARBA" id="ARBA00022840"/>
    </source>
</evidence>
<keyword evidence="4" id="KW-0479">Metal-binding</keyword>
<feature type="compositionally biased region" description="Basic residues" evidence="18">
    <location>
        <begin position="336"/>
        <end position="351"/>
    </location>
</feature>
<dbReference type="CDD" id="cd18667">
    <property type="entry name" value="CD1_tandem_CHD3-4_like"/>
    <property type="match status" value="1"/>
</dbReference>
<feature type="compositionally biased region" description="Basic residues" evidence="18">
    <location>
        <begin position="115"/>
        <end position="136"/>
    </location>
</feature>
<dbReference type="PROSITE" id="PS51194">
    <property type="entry name" value="HELICASE_CTER"/>
    <property type="match status" value="1"/>
</dbReference>
<feature type="region of interest" description="Disordered" evidence="18">
    <location>
        <begin position="1"/>
        <end position="148"/>
    </location>
</feature>
<evidence type="ECO:0000256" key="3">
    <source>
        <dbReference type="ARBA" id="ARBA00022553"/>
    </source>
</evidence>
<dbReference type="FunFam" id="3.40.50.300:FF:000015">
    <property type="entry name" value="chromodomain-helicase-DNA-binding protein 9 isoform X1"/>
    <property type="match status" value="1"/>
</dbReference>
<evidence type="ECO:0000256" key="2">
    <source>
        <dbReference type="ARBA" id="ARBA00007025"/>
    </source>
</evidence>
<dbReference type="SUPFAM" id="SSF54160">
    <property type="entry name" value="Chromo domain-like"/>
    <property type="match status" value="2"/>
</dbReference>
<dbReference type="InterPro" id="IPR011011">
    <property type="entry name" value="Znf_FYVE_PHD"/>
</dbReference>
<dbReference type="FunFam" id="3.40.50.10810:FF:000001">
    <property type="entry name" value="chromodomain-helicase-DNA-binding protein 3 isoform X1"/>
    <property type="match status" value="1"/>
</dbReference>
<evidence type="ECO:0000259" key="19">
    <source>
        <dbReference type="PROSITE" id="PS50013"/>
    </source>
</evidence>
<dbReference type="CDD" id="cd00084">
    <property type="entry name" value="HMG-box_SF"/>
    <property type="match status" value="1"/>
</dbReference>
<dbReference type="Gene3D" id="3.40.50.10810">
    <property type="entry name" value="Tandem AAA-ATPase domain"/>
    <property type="match status" value="1"/>
</dbReference>
<dbReference type="Gene3D" id="3.30.40.10">
    <property type="entry name" value="Zinc/RING finger domain, C3HC4 (zinc finger)"/>
    <property type="match status" value="2"/>
</dbReference>
<dbReference type="Gene3D" id="1.10.30.10">
    <property type="entry name" value="High mobility group box domain"/>
    <property type="match status" value="1"/>
</dbReference>
<feature type="compositionally biased region" description="Basic and acidic residues" evidence="18">
    <location>
        <begin position="44"/>
        <end position="55"/>
    </location>
</feature>
<dbReference type="GO" id="GO:0042393">
    <property type="term" value="F:histone binding"/>
    <property type="evidence" value="ECO:0007669"/>
    <property type="project" value="TreeGrafter"/>
</dbReference>
<name>A0A8C3AC48_CYCLU</name>
<dbReference type="SMART" id="SM01146">
    <property type="entry name" value="DUF1086"/>
    <property type="match status" value="1"/>
</dbReference>
<keyword evidence="6" id="KW-0547">Nucleotide-binding</keyword>
<comment type="subcellular location">
    <subcellularLocation>
        <location evidence="1">Nucleus</location>
    </subcellularLocation>
</comment>
<reference evidence="23" key="1">
    <citation type="submission" date="2025-08" db="UniProtKB">
        <authorList>
            <consortium name="Ensembl"/>
        </authorList>
    </citation>
    <scope>IDENTIFICATION</scope>
</reference>
<dbReference type="Pfam" id="PF06461">
    <property type="entry name" value="CHDII_SANT-like"/>
    <property type="match status" value="1"/>
</dbReference>
<dbReference type="InterPro" id="IPR027417">
    <property type="entry name" value="P-loop_NTPase"/>
</dbReference>
<evidence type="ECO:0000313" key="24">
    <source>
        <dbReference type="Proteomes" id="UP000694565"/>
    </source>
</evidence>
<dbReference type="InterPro" id="IPR019787">
    <property type="entry name" value="Znf_PHD-finger"/>
</dbReference>
<dbReference type="InterPro" id="IPR012958">
    <property type="entry name" value="CHD_N"/>
</dbReference>
<evidence type="ECO:0000256" key="12">
    <source>
        <dbReference type="ARBA" id="ARBA00023015"/>
    </source>
</evidence>
<dbReference type="SUPFAM" id="SSF52540">
    <property type="entry name" value="P-loop containing nucleoside triphosphate hydrolases"/>
    <property type="match status" value="2"/>
</dbReference>
<dbReference type="InterPro" id="IPR012957">
    <property type="entry name" value="CHD_C2"/>
</dbReference>
<dbReference type="PROSITE" id="PS01359">
    <property type="entry name" value="ZF_PHD_1"/>
    <property type="match status" value="2"/>
</dbReference>
<keyword evidence="15" id="KW-0539">Nucleus</keyword>
<organism evidence="23 24">
    <name type="scientific">Cyclopterus lumpus</name>
    <name type="common">Lumpsucker</name>
    <dbReference type="NCBI Taxonomy" id="8103"/>
    <lineage>
        <taxon>Eukaryota</taxon>
        <taxon>Metazoa</taxon>
        <taxon>Chordata</taxon>
        <taxon>Craniata</taxon>
        <taxon>Vertebrata</taxon>
        <taxon>Euteleostomi</taxon>
        <taxon>Actinopterygii</taxon>
        <taxon>Neopterygii</taxon>
        <taxon>Teleostei</taxon>
        <taxon>Neoteleostei</taxon>
        <taxon>Acanthomorphata</taxon>
        <taxon>Eupercaria</taxon>
        <taxon>Perciformes</taxon>
        <taxon>Cottioidei</taxon>
        <taxon>Cottales</taxon>
        <taxon>Cyclopteridae</taxon>
        <taxon>Cyclopterus</taxon>
    </lineage>
</organism>
<dbReference type="InterPro" id="IPR013083">
    <property type="entry name" value="Znf_RING/FYVE/PHD"/>
</dbReference>
<dbReference type="Pfam" id="PF06465">
    <property type="entry name" value="DUF1087"/>
    <property type="match status" value="1"/>
</dbReference>
<dbReference type="InterPro" id="IPR009462">
    <property type="entry name" value="CHD_II_SANT-like"/>
</dbReference>
<dbReference type="InterPro" id="IPR049730">
    <property type="entry name" value="SNF2/RAD54-like_C"/>
</dbReference>
<feature type="compositionally biased region" description="Pro residues" evidence="18">
    <location>
        <begin position="239"/>
        <end position="253"/>
    </location>
</feature>
<dbReference type="InterPro" id="IPR016197">
    <property type="entry name" value="Chromo-like_dom_sf"/>
</dbReference>
<evidence type="ECO:0000256" key="6">
    <source>
        <dbReference type="ARBA" id="ARBA00022741"/>
    </source>
</evidence>
<dbReference type="Pfam" id="PF08074">
    <property type="entry name" value="CHDCT2"/>
    <property type="match status" value="1"/>
</dbReference>
<dbReference type="SMART" id="SM00490">
    <property type="entry name" value="HELICc"/>
    <property type="match status" value="1"/>
</dbReference>
<feature type="region of interest" description="Disordered" evidence="18">
    <location>
        <begin position="1574"/>
        <end position="1605"/>
    </location>
</feature>
<dbReference type="InterPro" id="IPR009463">
    <property type="entry name" value="DUF1087"/>
</dbReference>
<dbReference type="FunFam" id="2.40.50.40:FF:000017">
    <property type="entry name" value="chromodomain-helicase-DNA-binding protein 3 isoform X3"/>
    <property type="match status" value="1"/>
</dbReference>
<dbReference type="GO" id="GO:0003682">
    <property type="term" value="F:chromatin binding"/>
    <property type="evidence" value="ECO:0007669"/>
    <property type="project" value="TreeGrafter"/>
</dbReference>
<evidence type="ECO:0000256" key="7">
    <source>
        <dbReference type="ARBA" id="ARBA00022771"/>
    </source>
</evidence>
<dbReference type="Pfam" id="PF08073">
    <property type="entry name" value="CHDNT"/>
    <property type="match status" value="1"/>
</dbReference>
<feature type="compositionally biased region" description="Low complexity" evidence="18">
    <location>
        <begin position="324"/>
        <end position="334"/>
    </location>
</feature>
<evidence type="ECO:0000256" key="14">
    <source>
        <dbReference type="ARBA" id="ARBA00023163"/>
    </source>
</evidence>
<keyword evidence="14" id="KW-0804">Transcription</keyword>
<keyword evidence="11" id="KW-0156">Chromatin regulator</keyword>
<dbReference type="InterPro" id="IPR001650">
    <property type="entry name" value="Helicase_C-like"/>
</dbReference>
<dbReference type="CDD" id="cd15531">
    <property type="entry name" value="PHD1_CHD_II"/>
    <property type="match status" value="1"/>
</dbReference>
<evidence type="ECO:0000313" key="23">
    <source>
        <dbReference type="Ensembl" id="ENSCLMP00005039738.1"/>
    </source>
</evidence>
<feature type="region of interest" description="Disordered" evidence="18">
    <location>
        <begin position="231"/>
        <end position="362"/>
    </location>
</feature>
<feature type="compositionally biased region" description="Basic and acidic residues" evidence="18">
    <location>
        <begin position="85"/>
        <end position="100"/>
    </location>
</feature>
<dbReference type="CDD" id="cd15532">
    <property type="entry name" value="PHD2_CHD_II"/>
    <property type="match status" value="1"/>
</dbReference>
<dbReference type="SMART" id="SM00298">
    <property type="entry name" value="CHROMO"/>
    <property type="match status" value="2"/>
</dbReference>
<evidence type="ECO:0000259" key="20">
    <source>
        <dbReference type="PROSITE" id="PS50016"/>
    </source>
</evidence>
<keyword evidence="5" id="KW-0677">Repeat</keyword>
<feature type="compositionally biased region" description="Polar residues" evidence="18">
    <location>
        <begin position="1527"/>
        <end position="1555"/>
    </location>
</feature>
<dbReference type="SUPFAM" id="SSF47095">
    <property type="entry name" value="HMG-box"/>
    <property type="match status" value="1"/>
</dbReference>
<feature type="region of interest" description="Disordered" evidence="18">
    <location>
        <begin position="690"/>
        <end position="721"/>
    </location>
</feature>
<feature type="region of interest" description="Disordered" evidence="18">
    <location>
        <begin position="1328"/>
        <end position="1398"/>
    </location>
</feature>
<evidence type="ECO:0000256" key="5">
    <source>
        <dbReference type="ARBA" id="ARBA00022737"/>
    </source>
</evidence>
<dbReference type="CDD" id="cd18662">
    <property type="entry name" value="CD2_tandem_CHD3-4_like"/>
    <property type="match status" value="1"/>
</dbReference>
<dbReference type="GO" id="GO:0003677">
    <property type="term" value="F:DNA binding"/>
    <property type="evidence" value="ECO:0007669"/>
    <property type="project" value="UniProtKB-KW"/>
</dbReference>
<dbReference type="SMART" id="SM01147">
    <property type="entry name" value="DUF1087"/>
    <property type="match status" value="1"/>
</dbReference>
<feature type="domain" description="PHD-type" evidence="20">
    <location>
        <begin position="455"/>
        <end position="502"/>
    </location>
</feature>
<feature type="compositionally biased region" description="Low complexity" evidence="18">
    <location>
        <begin position="29"/>
        <end position="42"/>
    </location>
</feature>
<keyword evidence="24" id="KW-1185">Reference proteome</keyword>
<dbReference type="InterPro" id="IPR000953">
    <property type="entry name" value="Chromo/chromo_shadow_dom"/>
</dbReference>
<feature type="compositionally biased region" description="Basic residues" evidence="18">
    <location>
        <begin position="56"/>
        <end position="67"/>
    </location>
</feature>
<evidence type="ECO:0000256" key="9">
    <source>
        <dbReference type="ARBA" id="ARBA00022833"/>
    </source>
</evidence>
<keyword evidence="10" id="KW-0067">ATP-binding</keyword>
<sequence>MVVNSEGGDFDEEDDDGDGDQNASDINSPAAPRETATPAAAPDVEPKISDRDAPCKKKGRPKKKKDTKKKDKEGKPVKAKKRKKIGTDVERESDRERDYGENSDSVVSDYGSGEKKKKKKHKERKEKKTKKKKKNNTNKQKTSAQLAKEWGLEDVDHTFTEEDYRELTNYKAFSQFMRPMIAKKNPKIPMSKMMTILGAKWREFSSNNPFKGNAAAVAAAAAAAAIAVAEQVSAANASPEPPPPPPPPPPPQPVRKAKTKEGKGPGFKKRSKSPRVPDKKKAVAKAKKMAPIRIKLSPIGAKRKKSCSSEEGEEDESEQEDSSVHSSSVRSDSSGRVKKNKPGRPAKRKKKIPGEEEEGGGGYETDHQDYCEVCQQGGEIILCDTCPRAYHLVCLEPELDKAPEGKWSCPHCEKEGIQWEAKDEDFEDFEEDSEDRVITEVGVPVEVEDEDDDHMEFCRVCKDGGELLCCDTCTSSYHIHCLNPPLPEIPNGEWLCPRCTCLPIKGRVQKILHWRWGDPPPPIPVPTALDAPPDAPPPPPMKGRAEREFFVKLTGQSYWHCTWITELQLEIFHSVMYRNYQRKTDMDEPPCLDYGSGTEDENGVVKNEKRRAKDPQYAILEEKYYKYGIKPEWMMIHRIINYSVDKKGTYHYLVKWRDLTYDQCTWERDDLDIPDFAIYKGNYWRHRDAITKEDPEKPRRMRSKNQEGEEESPASPVTDPTIKYEEQPDFVTLTGGTLHLYQLEGLNWLRFSWAQGTDTILADEMGLGKTIQTIVFLYSLFKEGHTKGPFLVSAPLSTIINWEREFEMWAPDFYVVTYTGDKDSRAIIRENEFSFDETAVKGGKKAFKLRRDAPIKFHVLLTSYELVTIDQTALKSIDWACLVVDEAHRLKNNQSKFFRRLNDYKIDHKLLLTGTPLQNNLEELFHLLNFLTPNRFNNLEGFLEEFADISKEDQIKKLHDLLGPHMLRRLKADVFKNMPSKTELIVRVELSPMQKKYYKLILTKNFEALNSKGGGNQVSLLNIMMDLKKCCNHPYLFPVASIEAQKTPNGAYEGSALTKASGKLTLMQKMLRKLKDHGHRVLIFSQMTKMLDLLEDFLDHEGYKYERIDGSVTGAMRQEAIDRFNAPGACQFCFLLSTRAGGLGINLATADTVVIFDSDWNPHNDIQAFSRAHRIGQANKVMIYRFVTRASVEERITQVAKRKMMLTHLVVRPGLGSKAGSMSKQELDDILKFGTEELFKDEVERDDEGSVIHYDNVAIERLLDRSQDATDDSEVQNMNEYLSSFKVAQYMVREEDKVEEIEREIIKQEENVDPDYWEKLLRHHYEQQQEDLTSKLGKGKRNRKPVNYNDAAQEDQDNQSEYSVGSEEEDEDFDDRPEGRRHSRRQLRNEKDKPLPPLLARVGGNLEVLGFNTRQRKAFLNAVMRWGMPTQDAFSSQWLVRDLRGKSEKEFKAYVSLFMRHLCEPVADGAETFADGVPREGLCRQPVLTRIGVMSLVKKKIQEFEHINGRWSLPELKPEVLIDKSSSRASSPAVKTTTPTSEASYNNTPCTSKPGNQTYCTRSHLPVPAGGAPCKGAADTVGSEKDAGREVRAAKEDAPKANLRPPVERPRFMFNIADGGFTELHTLWQNEERAAISSGKMNEIWHRRHDFWLLAGIVIHGYARWQDIQNDPQFAIVNEPFKSQANKGNFLEMKNKFLARRFKLLEQALVIEEQLRRAAYLNMTQDPSHPAMALNARFTEMECLAESHQHLSKESLAGNKPANAVLHKVLNQLEELLCDMKADVTRLPATLARVPPIAARLQMSERSILSRLASKGTEMHTPPPIPSGPYATPHNYGAPFTPAPPSALLMGGANYGHMSPGSFISVLNGPPMSVKKEREAELLVNRREQRSGEVICIDD</sequence>
<dbReference type="Pfam" id="PF00271">
    <property type="entry name" value="Helicase_C"/>
    <property type="match status" value="1"/>
</dbReference>
<feature type="domain" description="Helicase ATP-binding" evidence="21">
    <location>
        <begin position="750"/>
        <end position="934"/>
    </location>
</feature>
<comment type="similarity">
    <text evidence="2">Belongs to the SNF2/RAD54 helicase family.</text>
</comment>
<dbReference type="GO" id="GO:0016581">
    <property type="term" value="C:NuRD complex"/>
    <property type="evidence" value="ECO:0007669"/>
    <property type="project" value="TreeGrafter"/>
</dbReference>
<keyword evidence="13" id="KW-0238">DNA-binding</keyword>
<evidence type="ECO:0000256" key="18">
    <source>
        <dbReference type="SAM" id="MobiDB-lite"/>
    </source>
</evidence>
<dbReference type="Gene3D" id="2.40.50.40">
    <property type="match status" value="2"/>
</dbReference>
<feature type="compositionally biased region" description="Basic and acidic residues" evidence="18">
    <location>
        <begin position="1582"/>
        <end position="1599"/>
    </location>
</feature>
<dbReference type="InterPro" id="IPR036910">
    <property type="entry name" value="HMG_box_dom_sf"/>
</dbReference>
<feature type="domain" description="PHD-type" evidence="20">
    <location>
        <begin position="368"/>
        <end position="415"/>
    </location>
</feature>
<evidence type="ECO:0000259" key="21">
    <source>
        <dbReference type="PROSITE" id="PS51192"/>
    </source>
</evidence>
<dbReference type="Proteomes" id="UP000694565">
    <property type="component" value="Unplaced"/>
</dbReference>
<evidence type="ECO:0000259" key="22">
    <source>
        <dbReference type="PROSITE" id="PS51194"/>
    </source>
</evidence>
<dbReference type="Pfam" id="PF00385">
    <property type="entry name" value="Chromo"/>
    <property type="match status" value="1"/>
</dbReference>
<evidence type="ECO:0000256" key="13">
    <source>
        <dbReference type="ARBA" id="ARBA00023125"/>
    </source>
</evidence>
<feature type="compositionally biased region" description="Acidic residues" evidence="18">
    <location>
        <begin position="8"/>
        <end position="19"/>
    </location>
</feature>
<dbReference type="GO" id="GO:0005524">
    <property type="term" value="F:ATP binding"/>
    <property type="evidence" value="ECO:0007669"/>
    <property type="project" value="UniProtKB-KW"/>
</dbReference>
<dbReference type="Gene3D" id="3.40.50.300">
    <property type="entry name" value="P-loop containing nucleotide triphosphate hydrolases"/>
    <property type="match status" value="1"/>
</dbReference>
<dbReference type="SMART" id="SM00487">
    <property type="entry name" value="DEXDc"/>
    <property type="match status" value="1"/>
</dbReference>
<feature type="domain" description="Chromo" evidence="19">
    <location>
        <begin position="634"/>
        <end position="667"/>
    </location>
</feature>
<evidence type="ECO:0000256" key="16">
    <source>
        <dbReference type="ARBA" id="ARBA00049360"/>
    </source>
</evidence>
<evidence type="ECO:0000256" key="17">
    <source>
        <dbReference type="PROSITE-ProRule" id="PRU00146"/>
    </source>
</evidence>
<dbReference type="InterPro" id="IPR000330">
    <property type="entry name" value="SNF2_N"/>
</dbReference>
<dbReference type="CDD" id="cd18793">
    <property type="entry name" value="SF2_C_SNF"/>
    <property type="match status" value="1"/>
</dbReference>